<keyword evidence="6 9" id="KW-0812">Transmembrane</keyword>
<dbReference type="eggNOG" id="COG0840">
    <property type="taxonomic scope" value="Bacteria"/>
</dbReference>
<dbReference type="InterPro" id="IPR024478">
    <property type="entry name" value="HlyB_4HB_MCP"/>
</dbReference>
<gene>
    <name evidence="9" type="ordered locus">Hsero_2914</name>
</gene>
<dbReference type="PANTHER" id="PTHR43531">
    <property type="entry name" value="PROTEIN ICFG"/>
    <property type="match status" value="1"/>
</dbReference>
<dbReference type="InterPro" id="IPR004089">
    <property type="entry name" value="MCPsignal_dom"/>
</dbReference>
<dbReference type="Pfam" id="PF00015">
    <property type="entry name" value="MCPsignal"/>
    <property type="match status" value="1"/>
</dbReference>
<keyword evidence="10" id="KW-1185">Reference proteome</keyword>
<comment type="similarity">
    <text evidence="3">Belongs to the methyl-accepting chemotaxis (MCP) protein family.</text>
</comment>
<evidence type="ECO:0000256" key="4">
    <source>
        <dbReference type="PROSITE-ProRule" id="PRU00284"/>
    </source>
</evidence>
<dbReference type="Pfam" id="PF12729">
    <property type="entry name" value="4HB_MCP_1"/>
    <property type="match status" value="1"/>
</dbReference>
<feature type="region of interest" description="Disordered" evidence="5">
    <location>
        <begin position="540"/>
        <end position="563"/>
    </location>
</feature>
<dbReference type="Gene3D" id="1.10.287.950">
    <property type="entry name" value="Methyl-accepting chemotaxis protein"/>
    <property type="match status" value="1"/>
</dbReference>
<keyword evidence="4" id="KW-0807">Transducer</keyword>
<dbReference type="CDD" id="cd11386">
    <property type="entry name" value="MCP_signal"/>
    <property type="match status" value="1"/>
</dbReference>
<evidence type="ECO:0000256" key="6">
    <source>
        <dbReference type="SAM" id="Phobius"/>
    </source>
</evidence>
<evidence type="ECO:0000256" key="1">
    <source>
        <dbReference type="ARBA" id="ARBA00004370"/>
    </source>
</evidence>
<dbReference type="Proteomes" id="UP000000329">
    <property type="component" value="Chromosome"/>
</dbReference>
<feature type="transmembrane region" description="Helical" evidence="6">
    <location>
        <begin position="213"/>
        <end position="235"/>
    </location>
</feature>
<dbReference type="FunFam" id="1.10.287.950:FF:000001">
    <property type="entry name" value="Methyl-accepting chemotaxis sensory transducer"/>
    <property type="match status" value="1"/>
</dbReference>
<feature type="domain" description="Methyl-accepting transducer" evidence="7">
    <location>
        <begin position="293"/>
        <end position="522"/>
    </location>
</feature>
<evidence type="ECO:0000313" key="9">
    <source>
        <dbReference type="EMBL" id="ADJ64403.1"/>
    </source>
</evidence>
<organism evidence="9 10">
    <name type="scientific">Herbaspirillum seropedicae (strain SmR1)</name>
    <dbReference type="NCBI Taxonomy" id="757424"/>
    <lineage>
        <taxon>Bacteria</taxon>
        <taxon>Pseudomonadati</taxon>
        <taxon>Pseudomonadota</taxon>
        <taxon>Betaproteobacteria</taxon>
        <taxon>Burkholderiales</taxon>
        <taxon>Oxalobacteraceae</taxon>
        <taxon>Herbaspirillum</taxon>
    </lineage>
</organism>
<dbReference type="Pfam" id="PF00672">
    <property type="entry name" value="HAMP"/>
    <property type="match status" value="1"/>
</dbReference>
<evidence type="ECO:0000259" key="8">
    <source>
        <dbReference type="PROSITE" id="PS50885"/>
    </source>
</evidence>
<keyword evidence="2" id="KW-0488">Methylation</keyword>
<evidence type="ECO:0000256" key="5">
    <source>
        <dbReference type="SAM" id="MobiDB-lite"/>
    </source>
</evidence>
<keyword evidence="6" id="KW-0472">Membrane</keyword>
<dbReference type="SMART" id="SM00283">
    <property type="entry name" value="MA"/>
    <property type="match status" value="1"/>
</dbReference>
<dbReference type="InterPro" id="IPR051310">
    <property type="entry name" value="MCP_chemotaxis"/>
</dbReference>
<dbReference type="KEGG" id="hse:Hsero_2914"/>
<protein>
    <submittedName>
        <fullName evidence="9">Methyl-accepting chemotaxis transducer transmembrane I protein</fullName>
    </submittedName>
</protein>
<dbReference type="PRINTS" id="PR00260">
    <property type="entry name" value="CHEMTRNSDUCR"/>
</dbReference>
<feature type="transmembrane region" description="Helical" evidence="6">
    <location>
        <begin position="37"/>
        <end position="57"/>
    </location>
</feature>
<dbReference type="GO" id="GO:0007165">
    <property type="term" value="P:signal transduction"/>
    <property type="evidence" value="ECO:0007669"/>
    <property type="project" value="UniProtKB-KW"/>
</dbReference>
<keyword evidence="6" id="KW-1133">Transmembrane helix</keyword>
<dbReference type="STRING" id="757424.Hsero_2914"/>
<evidence type="ECO:0000259" key="7">
    <source>
        <dbReference type="PROSITE" id="PS50111"/>
    </source>
</evidence>
<dbReference type="PROSITE" id="PS50111">
    <property type="entry name" value="CHEMOTAXIS_TRANSDUC_2"/>
    <property type="match status" value="1"/>
</dbReference>
<dbReference type="EMBL" id="CP002039">
    <property type="protein sequence ID" value="ADJ64403.1"/>
    <property type="molecule type" value="Genomic_DNA"/>
</dbReference>
<dbReference type="PROSITE" id="PS50885">
    <property type="entry name" value="HAMP"/>
    <property type="match status" value="1"/>
</dbReference>
<evidence type="ECO:0000256" key="2">
    <source>
        <dbReference type="ARBA" id="ARBA00022481"/>
    </source>
</evidence>
<feature type="domain" description="HAMP" evidence="8">
    <location>
        <begin position="236"/>
        <end position="288"/>
    </location>
</feature>
<dbReference type="CDD" id="cd06225">
    <property type="entry name" value="HAMP"/>
    <property type="match status" value="1"/>
</dbReference>
<dbReference type="InterPro" id="IPR003660">
    <property type="entry name" value="HAMP_dom"/>
</dbReference>
<reference evidence="9 10" key="1">
    <citation type="submission" date="2010-04" db="EMBL/GenBank/DDBJ databases">
        <title>The genome of Herbaspirillum seropedicae SmR1, an endophytic, nitrogen-fixing, plant-growth promoting beta-Proteobacteria.</title>
        <authorList>
            <person name="Pedrosa F.O."/>
            <person name="Monteiro R.A."/>
            <person name="Wassem R."/>
            <person name="Cruz L.M."/>
            <person name="Ayub R.A."/>
            <person name="Colauto N.B."/>
            <person name="Fernandez M.A."/>
            <person name="Fungaro M.H.P."/>
            <person name="Grisard E.C."/>
            <person name="Hungria M."/>
            <person name="Madeira H.M.F."/>
            <person name="Nodari R.O."/>
            <person name="Osaku C.A."/>
            <person name="Petzl-Erler M.L."/>
            <person name="Terenzi H."/>
            <person name="Vieira L.G.E."/>
            <person name="Almeida M.I.M."/>
            <person name="Alves L.R."/>
            <person name="Arantes O.M.N."/>
            <person name="Balsanelli E."/>
            <person name="Barcellos F.G."/>
            <person name="Baura V.A."/>
            <person name="Binde D.R."/>
            <person name="Campo R.J."/>
            <person name="Chubatsu L.S."/>
            <person name="Chueire L.M.O."/>
            <person name="Ciferri R.R."/>
            <person name="Correa L.C."/>
            <person name="da Conceicao Silva J.L."/>
            <person name="Dabul A.N.G."/>
            <person name="Dambros B.P."/>
            <person name="Faoro H."/>
            <person name="Favetti A."/>
            <person name="Friedermann G."/>
            <person name="Furlaneto M.C."/>
            <person name="Gasques L.S."/>
            <person name="Gimenes C.C.T."/>
            <person name="Gioppo N.M.R."/>
            <person name="Glienke-Blanco C."/>
            <person name="Godoy L.P."/>
            <person name="Guerra M.P."/>
            <person name="Karp S."/>
            <person name="Kava-Cordeiro V."/>
            <person name="Margarido V.P."/>
            <person name="Mathioni S.M."/>
            <person name="Menck-Soares M.A."/>
            <person name="Murace N.K."/>
            <person name="Nicolas M.F."/>
            <person name="Oliveira C.E.C."/>
            <person name="Pagnan N.A.B."/>
            <person name="Pamphile J.A."/>
            <person name="Patussi E.V."/>
            <person name="Pereira L.F.P."/>
            <person name="Pereira-Ferrari L."/>
            <person name="Pinto F.G.S."/>
            <person name="Precoma C."/>
            <person name="Prioli A.J."/>
            <person name="Prioli S.M.A.P."/>
            <person name="Raittz R.T."/>
            <person name="Ramos H.J.O."/>
            <person name="Ribeiro E.M.S.F."/>
            <person name="Rigo L.U."/>
            <person name="Rocha C.L.M.S.C."/>
            <person name="Rocha S.N."/>
            <person name="Santos K."/>
            <person name="Satori D."/>
            <person name="Silva A.G."/>
            <person name="Simao R.C.G."/>
            <person name="Soares M.A.M."/>
            <person name="Souza E.M."/>
            <person name="Steffens M.B.R."/>
            <person name="Steindel M."/>
            <person name="Tadra-Sfeir M.Z."/>
            <person name="Takahashi E.K."/>
            <person name="Torres R.A."/>
            <person name="Valle J.S."/>
            <person name="Vernal J.I."/>
            <person name="Vilas-Boas L.A."/>
            <person name="Watanabe M.A.E."/>
            <person name="Weiss V.A."/>
            <person name="Yates M.A."/>
            <person name="Souza E.M."/>
        </authorList>
    </citation>
    <scope>NUCLEOTIDE SEQUENCE [LARGE SCALE GENOMIC DNA]</scope>
    <source>
        <strain evidence="9 10">SmR1</strain>
    </source>
</reference>
<dbReference type="HOGENOM" id="CLU_000445_107_16_4"/>
<dbReference type="PANTHER" id="PTHR43531:SF14">
    <property type="entry name" value="METHYL-ACCEPTING CHEMOTAXIS PROTEIN I-RELATED"/>
    <property type="match status" value="1"/>
</dbReference>
<evidence type="ECO:0000313" key="10">
    <source>
        <dbReference type="Proteomes" id="UP000000329"/>
    </source>
</evidence>
<sequence>MYFCAMFRLASIGMVDCAIRRSGDTGGVGDMTIARKLYLLIVAVVLGVIMQAVVGLYQSHRIASSAGYSATDTIPSVLALNGATDAIYGIRLNIARYVIEPTAREKTVANMAALHQKAQDFFDQFERCCISDDTDRRMLEADRRFFAEYEKHRMAMVDLGSAGKEDALRVAMEEKMAPTGQRLMAVLNEHKNYNEQLGRQGAEAADEHLQLSIYLTIAAATLVIVMVSALSLLLVRNIRHSLHAATELADTIGRGDLSSQIVLRGRDEVTQLMLSLQRMTGSLVQILGKVNDSAATIETATREIASGNLDLSSRTEAQAGSLEETVSAMGQLTTTVKQNADNARQADELAQSASGVAGQAGKVVDEVILTMEAINASSLKIVDIISVIDGIAFQTNILALNAAVEAARAGEQGRGFAVVASEVRSLAQRSASAAREIKELIDDSVNKVQSGSRLVLQAGSTMEEVVTSVRRVSGIVRDISVASGEQSDGIAQVNQAIGMMDQTTQQNAALVEEAAAASQSLREQAKGLAQAVSVFRLERSAEAPQPESTEPVQEQPAMLALTA</sequence>
<dbReference type="GO" id="GO:0006935">
    <property type="term" value="P:chemotaxis"/>
    <property type="evidence" value="ECO:0007669"/>
    <property type="project" value="InterPro"/>
</dbReference>
<evidence type="ECO:0000256" key="3">
    <source>
        <dbReference type="ARBA" id="ARBA00029447"/>
    </source>
</evidence>
<proteinExistence type="inferred from homology"/>
<dbReference type="SUPFAM" id="SSF58104">
    <property type="entry name" value="Methyl-accepting chemotaxis protein (MCP) signaling domain"/>
    <property type="match status" value="1"/>
</dbReference>
<name>D8IZR3_HERSS</name>
<comment type="subcellular location">
    <subcellularLocation>
        <location evidence="1">Membrane</location>
    </subcellularLocation>
</comment>
<accession>D8IZR3</accession>
<dbReference type="InterPro" id="IPR004090">
    <property type="entry name" value="Chemotax_Me-accpt_rcpt"/>
</dbReference>
<dbReference type="GO" id="GO:0005886">
    <property type="term" value="C:plasma membrane"/>
    <property type="evidence" value="ECO:0007669"/>
    <property type="project" value="TreeGrafter"/>
</dbReference>
<dbReference type="GO" id="GO:0004888">
    <property type="term" value="F:transmembrane signaling receptor activity"/>
    <property type="evidence" value="ECO:0007669"/>
    <property type="project" value="InterPro"/>
</dbReference>
<dbReference type="AlphaFoldDB" id="D8IZR3"/>
<dbReference type="SMART" id="SM00304">
    <property type="entry name" value="HAMP"/>
    <property type="match status" value="2"/>
</dbReference>